<protein>
    <recommendedName>
        <fullName evidence="3">SLH domain-containing protein</fullName>
    </recommendedName>
</protein>
<feature type="signal peptide" evidence="2">
    <location>
        <begin position="1"/>
        <end position="21"/>
    </location>
</feature>
<keyword evidence="2" id="KW-0732">Signal</keyword>
<dbReference type="PANTHER" id="PTHR43308">
    <property type="entry name" value="OUTER MEMBRANE PROTEIN ALPHA-RELATED"/>
    <property type="match status" value="1"/>
</dbReference>
<proteinExistence type="predicted"/>
<feature type="coiled-coil region" evidence="1">
    <location>
        <begin position="66"/>
        <end position="112"/>
    </location>
</feature>
<dbReference type="SUPFAM" id="SSF56935">
    <property type="entry name" value="Porins"/>
    <property type="match status" value="1"/>
</dbReference>
<organism evidence="4 5">
    <name type="scientific">Dialister hominis</name>
    <dbReference type="NCBI Taxonomy" id="2582419"/>
    <lineage>
        <taxon>Bacteria</taxon>
        <taxon>Bacillati</taxon>
        <taxon>Bacillota</taxon>
        <taxon>Negativicutes</taxon>
        <taxon>Veillonellales</taxon>
        <taxon>Veillonellaceae</taxon>
        <taxon>Dialister</taxon>
    </lineage>
</organism>
<dbReference type="EMBL" id="AP019697">
    <property type="protein sequence ID" value="BBK25586.1"/>
    <property type="molecule type" value="Genomic_DNA"/>
</dbReference>
<dbReference type="GeneID" id="92716746"/>
<dbReference type="Pfam" id="PF00395">
    <property type="entry name" value="SLH"/>
    <property type="match status" value="1"/>
</dbReference>
<dbReference type="RefSeq" id="WP_143332675.1">
    <property type="nucleotide sequence ID" value="NZ_AP019697.1"/>
</dbReference>
<dbReference type="AlphaFoldDB" id="A0A8D5A677"/>
<evidence type="ECO:0000259" key="3">
    <source>
        <dbReference type="PROSITE" id="PS51272"/>
    </source>
</evidence>
<dbReference type="InterPro" id="IPR051465">
    <property type="entry name" value="Cell_Envelope_Struct_Comp"/>
</dbReference>
<keyword evidence="5" id="KW-1185">Reference proteome</keyword>
<sequence>MKKILAIAAVAALSAGVSAYAANPFSDVTPSDWAYQAVVDLSDQGVVEGYPDGTFKGERNITRYELAQIIARLMAKEDQLNAEQRATLDKLAGEYADELANLGVRVANLEKKVGNLSFSGNGYMKFYQTYKTVKDDDGKVREYTGKSDDKYVGRIRINVKGQVNDSTYVNGLLRSDMNFKDSETSNTYMQRLYVRHAFGDKVEATLGKYDQFFGQTGVFFDSEIKGAELAFHANDAANLAVGYGRFDDWTGYTDKGVTNPDHEYAYAQFSGEAGRFAYDVDYVNGTSTNKVNIWGAGLTAGLGGGFDVFGDYYKNTDAKGDPDLWTAGLGYGKQDNAKVGSFRVAASYVDAERNAFLGAYTYDASPLDALENSAVKEVKFWRAEGDVTLAKNVRLHGEYSFDVKTKGTDTDYDDVASVSLNYVF</sequence>
<dbReference type="PANTHER" id="PTHR43308:SF1">
    <property type="entry name" value="OUTER MEMBRANE PROTEIN ALPHA"/>
    <property type="match status" value="1"/>
</dbReference>
<dbReference type="InterPro" id="IPR001119">
    <property type="entry name" value="SLH_dom"/>
</dbReference>
<evidence type="ECO:0000313" key="4">
    <source>
        <dbReference type="EMBL" id="BBK25586.1"/>
    </source>
</evidence>
<evidence type="ECO:0000313" key="5">
    <source>
        <dbReference type="Proteomes" id="UP000320585"/>
    </source>
</evidence>
<dbReference type="OrthoDB" id="5845122at2"/>
<dbReference type="PROSITE" id="PS51272">
    <property type="entry name" value="SLH"/>
    <property type="match status" value="1"/>
</dbReference>
<feature type="domain" description="SLH" evidence="3">
    <location>
        <begin position="21"/>
        <end position="84"/>
    </location>
</feature>
<dbReference type="KEGG" id="dho:Dia5BBH33_15210"/>
<keyword evidence="1" id="KW-0175">Coiled coil</keyword>
<reference evidence="5" key="1">
    <citation type="submission" date="2019-05" db="EMBL/GenBank/DDBJ databases">
        <title>Complete genome sequencing of Dialister sp. strain 5BBH33.</title>
        <authorList>
            <person name="Sakamoto M."/>
            <person name="Murakami T."/>
            <person name="Mori H."/>
        </authorList>
    </citation>
    <scope>NUCLEOTIDE SEQUENCE [LARGE SCALE GENOMIC DNA]</scope>
    <source>
        <strain evidence="5">5BBH33</strain>
    </source>
</reference>
<accession>A0A8D5A677</accession>
<feature type="chain" id="PRO_5034259747" description="SLH domain-containing protein" evidence="2">
    <location>
        <begin position="22"/>
        <end position="424"/>
    </location>
</feature>
<gene>
    <name evidence="4" type="ORF">Dia5BBH33_15210</name>
</gene>
<evidence type="ECO:0000256" key="1">
    <source>
        <dbReference type="SAM" id="Coils"/>
    </source>
</evidence>
<evidence type="ECO:0000256" key="2">
    <source>
        <dbReference type="SAM" id="SignalP"/>
    </source>
</evidence>
<dbReference type="Proteomes" id="UP000320585">
    <property type="component" value="Chromosome"/>
</dbReference>
<name>A0A8D5A677_9FIRM</name>